<reference evidence="1 2" key="1">
    <citation type="journal article" date="2015" name="Environ. Microbiol.">
        <title>Metagenome sequence of Elaphomyces granulatus from sporocarp tissue reveals Ascomycota ectomycorrhizal fingerprints of genome expansion and a Proteobacteria-rich microbiome.</title>
        <authorList>
            <person name="Quandt C.A."/>
            <person name="Kohler A."/>
            <person name="Hesse C.N."/>
            <person name="Sharpton T.J."/>
            <person name="Martin F."/>
            <person name="Spatafora J.W."/>
        </authorList>
    </citation>
    <scope>NUCLEOTIDE SEQUENCE [LARGE SCALE GENOMIC DNA]</scope>
    <source>
        <strain evidence="1 2">OSC145934</strain>
    </source>
</reference>
<dbReference type="AlphaFoldDB" id="A0A232LY15"/>
<name>A0A232LY15_9EURO</name>
<evidence type="ECO:0000313" key="1">
    <source>
        <dbReference type="EMBL" id="OXV08938.1"/>
    </source>
</evidence>
<keyword evidence="2" id="KW-1185">Reference proteome</keyword>
<evidence type="ECO:0000313" key="2">
    <source>
        <dbReference type="Proteomes" id="UP000243515"/>
    </source>
</evidence>
<sequence length="34" mass="3726">MSMLKVDTLVMHCNQHLTQVDTMAMPAGTASSIY</sequence>
<accession>A0A232LY15</accession>
<comment type="caution">
    <text evidence="1">The sequence shown here is derived from an EMBL/GenBank/DDBJ whole genome shotgun (WGS) entry which is preliminary data.</text>
</comment>
<proteinExistence type="predicted"/>
<protein>
    <submittedName>
        <fullName evidence="1">Uncharacterized protein</fullName>
    </submittedName>
</protein>
<dbReference type="Proteomes" id="UP000243515">
    <property type="component" value="Unassembled WGS sequence"/>
</dbReference>
<gene>
    <name evidence="1" type="ORF">Egran_03300</name>
</gene>
<dbReference type="EMBL" id="NPHW01003813">
    <property type="protein sequence ID" value="OXV08938.1"/>
    <property type="molecule type" value="Genomic_DNA"/>
</dbReference>
<organism evidence="1 2">
    <name type="scientific">Elaphomyces granulatus</name>
    <dbReference type="NCBI Taxonomy" id="519963"/>
    <lineage>
        <taxon>Eukaryota</taxon>
        <taxon>Fungi</taxon>
        <taxon>Dikarya</taxon>
        <taxon>Ascomycota</taxon>
        <taxon>Pezizomycotina</taxon>
        <taxon>Eurotiomycetes</taxon>
        <taxon>Eurotiomycetidae</taxon>
        <taxon>Eurotiales</taxon>
        <taxon>Elaphomycetaceae</taxon>
        <taxon>Elaphomyces</taxon>
    </lineage>
</organism>